<dbReference type="GO" id="GO:0005096">
    <property type="term" value="F:GTPase activator activity"/>
    <property type="evidence" value="ECO:0007669"/>
    <property type="project" value="InterPro"/>
</dbReference>
<evidence type="ECO:0000313" key="3">
    <source>
        <dbReference type="Ensembl" id="ENSSPUP00000002011.1"/>
    </source>
</evidence>
<protein>
    <recommendedName>
        <fullName evidence="2">Arf-GAP domain-containing protein</fullName>
    </recommendedName>
</protein>
<dbReference type="GO" id="GO:0005886">
    <property type="term" value="C:plasma membrane"/>
    <property type="evidence" value="ECO:0007669"/>
    <property type="project" value="TreeGrafter"/>
</dbReference>
<dbReference type="InterPro" id="IPR052589">
    <property type="entry name" value="Arf-GAP_dual-PH_domain"/>
</dbReference>
<dbReference type="Gene3D" id="1.10.220.150">
    <property type="entry name" value="Arf GTPase activating protein"/>
    <property type="match status" value="1"/>
</dbReference>
<dbReference type="GO" id="GO:0005737">
    <property type="term" value="C:cytoplasm"/>
    <property type="evidence" value="ECO:0007669"/>
    <property type="project" value="TreeGrafter"/>
</dbReference>
<name>A0A8D0G590_SPHPU</name>
<dbReference type="SUPFAM" id="SSF57863">
    <property type="entry name" value="ArfGap/RecO-like zinc finger"/>
    <property type="match status" value="1"/>
</dbReference>
<reference evidence="3" key="2">
    <citation type="submission" date="2025-09" db="UniProtKB">
        <authorList>
            <consortium name="Ensembl"/>
        </authorList>
    </citation>
    <scope>IDENTIFICATION</scope>
</reference>
<dbReference type="InterPro" id="IPR037278">
    <property type="entry name" value="ARFGAP/RecO"/>
</dbReference>
<sequence>MARERNKKALQELLRGPGNAQCADCSAPDPDWASHTLGVFICLNCSGLHRNIPHISKVKSVQYPPAHPCPMDSSNRWNP</sequence>
<dbReference type="InterPro" id="IPR038508">
    <property type="entry name" value="ArfGAP_dom_sf"/>
</dbReference>
<keyword evidence="1" id="KW-0862">Zinc</keyword>
<dbReference type="AlphaFoldDB" id="A0A8D0G590"/>
<keyword evidence="4" id="KW-1185">Reference proteome</keyword>
<dbReference type="GO" id="GO:0005547">
    <property type="term" value="F:phosphatidylinositol-3,4,5-trisphosphate binding"/>
    <property type="evidence" value="ECO:0007669"/>
    <property type="project" value="TreeGrafter"/>
</dbReference>
<evidence type="ECO:0000256" key="1">
    <source>
        <dbReference type="PROSITE-ProRule" id="PRU00288"/>
    </source>
</evidence>
<dbReference type="Ensembl" id="ENSSPUT00000002127.1">
    <property type="protein sequence ID" value="ENSSPUP00000002011.1"/>
    <property type="gene ID" value="ENSSPUG00000001563.1"/>
</dbReference>
<dbReference type="PANTHER" id="PTHR46021:SF5">
    <property type="entry name" value="ARF-GAP WITH DUAL PH DOMAIN-CONTAINING PROTEIN 1"/>
    <property type="match status" value="1"/>
</dbReference>
<keyword evidence="1" id="KW-0863">Zinc-finger</keyword>
<evidence type="ECO:0000313" key="4">
    <source>
        <dbReference type="Proteomes" id="UP000694392"/>
    </source>
</evidence>
<keyword evidence="1" id="KW-0479">Metal-binding</keyword>
<dbReference type="InterPro" id="IPR001164">
    <property type="entry name" value="ArfGAP_dom"/>
</dbReference>
<reference evidence="3" key="1">
    <citation type="submission" date="2025-08" db="UniProtKB">
        <authorList>
            <consortium name="Ensembl"/>
        </authorList>
    </citation>
    <scope>IDENTIFICATION</scope>
</reference>
<feature type="domain" description="Arf-GAP" evidence="2">
    <location>
        <begin position="7"/>
        <end position="79"/>
    </location>
</feature>
<organism evidence="3 4">
    <name type="scientific">Sphenodon punctatus</name>
    <name type="common">Tuatara</name>
    <name type="synonym">Hatteria punctata</name>
    <dbReference type="NCBI Taxonomy" id="8508"/>
    <lineage>
        <taxon>Eukaryota</taxon>
        <taxon>Metazoa</taxon>
        <taxon>Chordata</taxon>
        <taxon>Craniata</taxon>
        <taxon>Vertebrata</taxon>
        <taxon>Euteleostomi</taxon>
        <taxon>Lepidosauria</taxon>
        <taxon>Sphenodontia</taxon>
        <taxon>Sphenodontidae</taxon>
        <taxon>Sphenodon</taxon>
    </lineage>
</organism>
<dbReference type="PROSITE" id="PS50115">
    <property type="entry name" value="ARFGAP"/>
    <property type="match status" value="1"/>
</dbReference>
<dbReference type="GO" id="GO:0008270">
    <property type="term" value="F:zinc ion binding"/>
    <property type="evidence" value="ECO:0007669"/>
    <property type="project" value="UniProtKB-KW"/>
</dbReference>
<dbReference type="Pfam" id="PF01412">
    <property type="entry name" value="ArfGap"/>
    <property type="match status" value="1"/>
</dbReference>
<proteinExistence type="predicted"/>
<dbReference type="GeneTree" id="ENSGT00940000156498"/>
<dbReference type="Proteomes" id="UP000694392">
    <property type="component" value="Unplaced"/>
</dbReference>
<accession>A0A8D0G590</accession>
<dbReference type="PANTHER" id="PTHR46021">
    <property type="entry name" value="ARF-GAP WITH DUAL PH DOMAIN-CONTAINING PROTEIN 1-LIKE PROTEIN"/>
    <property type="match status" value="1"/>
</dbReference>
<dbReference type="PRINTS" id="PR00405">
    <property type="entry name" value="REVINTRACTNG"/>
</dbReference>
<evidence type="ECO:0000259" key="2">
    <source>
        <dbReference type="PROSITE" id="PS50115"/>
    </source>
</evidence>
<dbReference type="SMART" id="SM00105">
    <property type="entry name" value="ArfGap"/>
    <property type="match status" value="1"/>
</dbReference>